<dbReference type="PANTHER" id="PTHR37422:SF17">
    <property type="entry name" value="O-ANTIGEN LIGASE"/>
    <property type="match status" value="1"/>
</dbReference>
<feature type="transmembrane region" description="Helical" evidence="5">
    <location>
        <begin position="84"/>
        <end position="104"/>
    </location>
</feature>
<dbReference type="PANTHER" id="PTHR37422">
    <property type="entry name" value="TEICHURONIC ACID BIOSYNTHESIS PROTEIN TUAE"/>
    <property type="match status" value="1"/>
</dbReference>
<feature type="transmembrane region" description="Helical" evidence="5">
    <location>
        <begin position="440"/>
        <end position="457"/>
    </location>
</feature>
<feature type="transmembrane region" description="Helical" evidence="5">
    <location>
        <begin position="253"/>
        <end position="271"/>
    </location>
</feature>
<dbReference type="AlphaFoldDB" id="A0A1F5TSN0"/>
<gene>
    <name evidence="7" type="ORF">A2531_02745</name>
</gene>
<feature type="transmembrane region" description="Helical" evidence="5">
    <location>
        <begin position="400"/>
        <end position="428"/>
    </location>
</feature>
<feature type="transmembrane region" description="Helical" evidence="5">
    <location>
        <begin position="310"/>
        <end position="331"/>
    </location>
</feature>
<dbReference type="EMBL" id="MFGO01000008">
    <property type="protein sequence ID" value="OGF41581.1"/>
    <property type="molecule type" value="Genomic_DNA"/>
</dbReference>
<protein>
    <recommendedName>
        <fullName evidence="6">O-antigen ligase-related domain-containing protein</fullName>
    </recommendedName>
</protein>
<evidence type="ECO:0000313" key="7">
    <source>
        <dbReference type="EMBL" id="OGF41581.1"/>
    </source>
</evidence>
<dbReference type="Pfam" id="PF04932">
    <property type="entry name" value="Wzy_C"/>
    <property type="match status" value="1"/>
</dbReference>
<reference evidence="7 8" key="1">
    <citation type="journal article" date="2016" name="Nat. Commun.">
        <title>Thousands of microbial genomes shed light on interconnected biogeochemical processes in an aquifer system.</title>
        <authorList>
            <person name="Anantharaman K."/>
            <person name="Brown C.T."/>
            <person name="Hug L.A."/>
            <person name="Sharon I."/>
            <person name="Castelle C.J."/>
            <person name="Probst A.J."/>
            <person name="Thomas B.C."/>
            <person name="Singh A."/>
            <person name="Wilkins M.J."/>
            <person name="Karaoz U."/>
            <person name="Brodie E.L."/>
            <person name="Williams K.H."/>
            <person name="Hubbard S.S."/>
            <person name="Banfield J.F."/>
        </authorList>
    </citation>
    <scope>NUCLEOTIDE SEQUENCE [LARGE SCALE GENOMIC DNA]</scope>
</reference>
<feature type="transmembrane region" description="Helical" evidence="5">
    <location>
        <begin position="136"/>
        <end position="156"/>
    </location>
</feature>
<evidence type="ECO:0000256" key="3">
    <source>
        <dbReference type="ARBA" id="ARBA00022989"/>
    </source>
</evidence>
<dbReference type="GO" id="GO:0016020">
    <property type="term" value="C:membrane"/>
    <property type="evidence" value="ECO:0007669"/>
    <property type="project" value="UniProtKB-SubCell"/>
</dbReference>
<comment type="subcellular location">
    <subcellularLocation>
        <location evidence="1">Membrane</location>
        <topology evidence="1">Multi-pass membrane protein</topology>
    </subcellularLocation>
</comment>
<evidence type="ECO:0000256" key="4">
    <source>
        <dbReference type="ARBA" id="ARBA00023136"/>
    </source>
</evidence>
<sequence length="484" mass="55781">MLNLYKTIKYGLCLLVFLLPLQTRYFLREFTLGEWSYEYGNISVYATDVLLILLILFFLILKIKTLKDSELIQNSKFKIQNLKNTWFIIAILEFSIFISIFVSIDKWAAIYGYLRFLLGLGLFSLIIYASYNKSKLIWSFVGGVLVQTGLGIWQFLSQTTFASKWLGMAIHNGGDLGASIIETLNGERWLRAYGGLDHPNILGGFLVVAILLLIGLYLRKAGEQDDQITNYKLQITNKFKIQNSLQFGGQAKFKILAFYLVSCIFLMALFFTFSRTAWAGLIVGLIVMLIGYFLKFSLKKRGGIFNSRGLMSILKIITIFAFLGIILSIVFSNLLLTRLSTDTRAEIMSVNERMSMYEISKRVIKDNWLFGTGINNYGITAEKEIRQNAPYYFYQPVHNVFLLIWAEVGIIGLFAFIFLIFNTIYLILQKLRSKDYRKKQSIIYNLSILISVSLMFLLDHWWWSLHCGVFLFWFVLGVCIPKED</sequence>
<evidence type="ECO:0000256" key="2">
    <source>
        <dbReference type="ARBA" id="ARBA00022692"/>
    </source>
</evidence>
<keyword evidence="2 5" id="KW-0812">Transmembrane</keyword>
<name>A0A1F5TSN0_9BACT</name>
<dbReference type="Proteomes" id="UP000177579">
    <property type="component" value="Unassembled WGS sequence"/>
</dbReference>
<keyword evidence="3 5" id="KW-1133">Transmembrane helix</keyword>
<feature type="transmembrane region" description="Helical" evidence="5">
    <location>
        <begin position="277"/>
        <end position="298"/>
    </location>
</feature>
<feature type="transmembrane region" description="Helical" evidence="5">
    <location>
        <begin position="201"/>
        <end position="218"/>
    </location>
</feature>
<feature type="transmembrane region" description="Helical" evidence="5">
    <location>
        <begin position="463"/>
        <end position="480"/>
    </location>
</feature>
<feature type="transmembrane region" description="Helical" evidence="5">
    <location>
        <begin position="42"/>
        <end position="63"/>
    </location>
</feature>
<evidence type="ECO:0000256" key="5">
    <source>
        <dbReference type="SAM" id="Phobius"/>
    </source>
</evidence>
<dbReference type="InterPro" id="IPR007016">
    <property type="entry name" value="O-antigen_ligase-rel_domated"/>
</dbReference>
<feature type="domain" description="O-antigen ligase-related" evidence="6">
    <location>
        <begin position="262"/>
        <end position="417"/>
    </location>
</feature>
<organism evidence="7 8">
    <name type="scientific">Candidatus Falkowbacteria bacterium RIFOXYD2_FULL_34_120</name>
    <dbReference type="NCBI Taxonomy" id="1798007"/>
    <lineage>
        <taxon>Bacteria</taxon>
        <taxon>Candidatus Falkowiibacteriota</taxon>
    </lineage>
</organism>
<evidence type="ECO:0000313" key="8">
    <source>
        <dbReference type="Proteomes" id="UP000177579"/>
    </source>
</evidence>
<dbReference type="InterPro" id="IPR051533">
    <property type="entry name" value="WaaL-like"/>
</dbReference>
<comment type="caution">
    <text evidence="7">The sequence shown here is derived from an EMBL/GenBank/DDBJ whole genome shotgun (WGS) entry which is preliminary data.</text>
</comment>
<evidence type="ECO:0000256" key="1">
    <source>
        <dbReference type="ARBA" id="ARBA00004141"/>
    </source>
</evidence>
<keyword evidence="4 5" id="KW-0472">Membrane</keyword>
<proteinExistence type="predicted"/>
<accession>A0A1F5TSN0</accession>
<feature type="transmembrane region" description="Helical" evidence="5">
    <location>
        <begin position="110"/>
        <end position="129"/>
    </location>
</feature>
<evidence type="ECO:0000259" key="6">
    <source>
        <dbReference type="Pfam" id="PF04932"/>
    </source>
</evidence>